<evidence type="ECO:0000256" key="2">
    <source>
        <dbReference type="ARBA" id="ARBA00006576"/>
    </source>
</evidence>
<dbReference type="InterPro" id="IPR027417">
    <property type="entry name" value="P-loop_NTPase"/>
</dbReference>
<dbReference type="PROSITE" id="PS00903">
    <property type="entry name" value="CYT_DCMP_DEAMINASES_1"/>
    <property type="match status" value="1"/>
</dbReference>
<dbReference type="PANTHER" id="PTHR11086">
    <property type="entry name" value="DEOXYCYTIDYLATE DEAMINASE-RELATED"/>
    <property type="match status" value="1"/>
</dbReference>
<dbReference type="Proteomes" id="UP000703661">
    <property type="component" value="Unassembled WGS sequence"/>
</dbReference>
<evidence type="ECO:0000256" key="3">
    <source>
        <dbReference type="ARBA" id="ARBA00022723"/>
    </source>
</evidence>
<dbReference type="Gene3D" id="3.40.50.300">
    <property type="entry name" value="P-loop containing nucleotide triphosphate hydrolases"/>
    <property type="match status" value="1"/>
</dbReference>
<dbReference type="SUPFAM" id="SSF53927">
    <property type="entry name" value="Cytidine deaminase-like"/>
    <property type="match status" value="1"/>
</dbReference>
<evidence type="ECO:0000313" key="11">
    <source>
        <dbReference type="EMBL" id="KAG0020477.1"/>
    </source>
</evidence>
<feature type="domain" description="CMP/dCMP-type deaminase" evidence="10">
    <location>
        <begin position="233"/>
        <end position="367"/>
    </location>
</feature>
<dbReference type="GO" id="GO:0005737">
    <property type="term" value="C:cytoplasm"/>
    <property type="evidence" value="ECO:0007669"/>
    <property type="project" value="TreeGrafter"/>
</dbReference>
<keyword evidence="3" id="KW-0479">Metal-binding</keyword>
<gene>
    <name evidence="11" type="primary">DCD1</name>
    <name evidence="11" type="ORF">BGZ80_004135</name>
</gene>
<dbReference type="FunFam" id="3.40.140.10:FF:000035">
    <property type="entry name" value="dCMP deaminase"/>
    <property type="match status" value="1"/>
</dbReference>
<evidence type="ECO:0000256" key="9">
    <source>
        <dbReference type="ARBA" id="ARBA00071582"/>
    </source>
</evidence>
<evidence type="ECO:0000256" key="5">
    <source>
        <dbReference type="ARBA" id="ARBA00022801"/>
    </source>
</evidence>
<evidence type="ECO:0000259" key="10">
    <source>
        <dbReference type="PROSITE" id="PS51747"/>
    </source>
</evidence>
<reference evidence="11" key="1">
    <citation type="journal article" date="2020" name="Fungal Divers.">
        <title>Resolving the Mortierellaceae phylogeny through synthesis of multi-gene phylogenetics and phylogenomics.</title>
        <authorList>
            <person name="Vandepol N."/>
            <person name="Liber J."/>
            <person name="Desiro A."/>
            <person name="Na H."/>
            <person name="Kennedy M."/>
            <person name="Barry K."/>
            <person name="Grigoriev I.V."/>
            <person name="Miller A.N."/>
            <person name="O'Donnell K."/>
            <person name="Stajich J.E."/>
            <person name="Bonito G."/>
        </authorList>
    </citation>
    <scope>NUCLEOTIDE SEQUENCE</scope>
    <source>
        <strain evidence="11">NRRL 2769</strain>
    </source>
</reference>
<keyword evidence="6" id="KW-0862">Zinc</keyword>
<dbReference type="PROSITE" id="PS51747">
    <property type="entry name" value="CYT_DCMP_DEAMINASES_2"/>
    <property type="match status" value="1"/>
</dbReference>
<dbReference type="InterPro" id="IPR035105">
    <property type="entry name" value="Deoxycytidylate_deaminase_dom"/>
</dbReference>
<evidence type="ECO:0000313" key="12">
    <source>
        <dbReference type="Proteomes" id="UP000703661"/>
    </source>
</evidence>
<sequence length="386" mass="42538">MFVGIVGPTCSGKHEIMNILASVYGFTPLYLSPLSINNNNLSAIKSDIKAKSQNGGQRLQEHRFDTVESMLDYVTINWMKHFVTCDVHTVQGIAILRKRPFFLLFSVESPMMVRYRRCVAQYQMQGLPTPTLESFVETTDESLYATPTPAITAISHSASLIHSNENGLVQSSLSSESLSPSPSPSFTPLFDSPPYRLMSMSDLSILNSYTDLPSLQKAIVALDITNPDLLRPSWDSYFMYLANLAARRSNCMKRRVGCVLVREKRVIATGYNGTPKNLDNCNNGGCSRCNQATPCGRGLDRCLCMHAEENALLEAGRERVGSGSTIYCNTCPCLGCAIKIVQVGVSQVVYSESYGMDDLTAEVFRKAGVELRQHATPSIKLDQSNP</sequence>
<organism evidence="11 12">
    <name type="scientific">Entomortierella chlamydospora</name>
    <dbReference type="NCBI Taxonomy" id="101097"/>
    <lineage>
        <taxon>Eukaryota</taxon>
        <taxon>Fungi</taxon>
        <taxon>Fungi incertae sedis</taxon>
        <taxon>Mucoromycota</taxon>
        <taxon>Mortierellomycotina</taxon>
        <taxon>Mortierellomycetes</taxon>
        <taxon>Mortierellales</taxon>
        <taxon>Mortierellaceae</taxon>
        <taxon>Entomortierella</taxon>
    </lineage>
</organism>
<evidence type="ECO:0000256" key="8">
    <source>
        <dbReference type="ARBA" id="ARBA00041763"/>
    </source>
</evidence>
<evidence type="ECO:0000256" key="6">
    <source>
        <dbReference type="ARBA" id="ARBA00022833"/>
    </source>
</evidence>
<keyword evidence="12" id="KW-1185">Reference proteome</keyword>
<dbReference type="SUPFAM" id="SSF52540">
    <property type="entry name" value="P-loop containing nucleoside triphosphate hydrolases"/>
    <property type="match status" value="1"/>
</dbReference>
<evidence type="ECO:0000256" key="7">
    <source>
        <dbReference type="ARBA" id="ARBA00038938"/>
    </source>
</evidence>
<keyword evidence="4" id="KW-0545">Nucleotide biosynthesis</keyword>
<dbReference type="InterPro" id="IPR016192">
    <property type="entry name" value="APOBEC/CMP_deaminase_Zn-bd"/>
</dbReference>
<dbReference type="Pfam" id="PF00383">
    <property type="entry name" value="dCMP_cyt_deam_1"/>
    <property type="match status" value="1"/>
</dbReference>
<keyword evidence="5" id="KW-0378">Hydrolase</keyword>
<dbReference type="GO" id="GO:0004132">
    <property type="term" value="F:dCMP deaminase activity"/>
    <property type="evidence" value="ECO:0007669"/>
    <property type="project" value="UniProtKB-EC"/>
</dbReference>
<dbReference type="InterPro" id="IPR015517">
    <property type="entry name" value="dCMP_deaminase-rel"/>
</dbReference>
<dbReference type="CDD" id="cd01286">
    <property type="entry name" value="deoxycytidylate_deaminase"/>
    <property type="match status" value="1"/>
</dbReference>
<dbReference type="EC" id="3.5.4.12" evidence="7"/>
<comment type="cofactor">
    <cofactor evidence="1">
        <name>Zn(2+)</name>
        <dbReference type="ChEBI" id="CHEBI:29105"/>
    </cofactor>
</comment>
<comment type="similarity">
    <text evidence="2">Belongs to the cytidine and deoxycytidylate deaminase family.</text>
</comment>
<dbReference type="Gene3D" id="3.40.140.10">
    <property type="entry name" value="Cytidine Deaminase, domain 2"/>
    <property type="match status" value="1"/>
</dbReference>
<dbReference type="GO" id="GO:0009165">
    <property type="term" value="P:nucleotide biosynthetic process"/>
    <property type="evidence" value="ECO:0007669"/>
    <property type="project" value="UniProtKB-KW"/>
</dbReference>
<dbReference type="InterPro" id="IPR016193">
    <property type="entry name" value="Cytidine_deaminase-like"/>
</dbReference>
<dbReference type="PANTHER" id="PTHR11086:SF18">
    <property type="entry name" value="DEOXYCYTIDYLATE DEAMINASE"/>
    <property type="match status" value="1"/>
</dbReference>
<accession>A0A9P6T2Q0</accession>
<name>A0A9P6T2Q0_9FUNG</name>
<evidence type="ECO:0000256" key="4">
    <source>
        <dbReference type="ARBA" id="ARBA00022727"/>
    </source>
</evidence>
<dbReference type="EMBL" id="JAAAID010000214">
    <property type="protein sequence ID" value="KAG0020477.1"/>
    <property type="molecule type" value="Genomic_DNA"/>
</dbReference>
<dbReference type="AlphaFoldDB" id="A0A9P6T2Q0"/>
<dbReference type="GO" id="GO:0008270">
    <property type="term" value="F:zinc ion binding"/>
    <property type="evidence" value="ECO:0007669"/>
    <property type="project" value="InterPro"/>
</dbReference>
<comment type="caution">
    <text evidence="11">The sequence shown here is derived from an EMBL/GenBank/DDBJ whole genome shotgun (WGS) entry which is preliminary data.</text>
</comment>
<proteinExistence type="inferred from homology"/>
<evidence type="ECO:0000256" key="1">
    <source>
        <dbReference type="ARBA" id="ARBA00001947"/>
    </source>
</evidence>
<dbReference type="InterPro" id="IPR002125">
    <property type="entry name" value="CMP_dCMP_dom"/>
</dbReference>
<protein>
    <recommendedName>
        <fullName evidence="9">Deoxycytidylate deaminase</fullName>
        <ecNumber evidence="7">3.5.4.12</ecNumber>
    </recommendedName>
    <alternativeName>
        <fullName evidence="8">dCMP deaminase</fullName>
    </alternativeName>
</protein>